<dbReference type="PRINTS" id="PR01035">
    <property type="entry name" value="TCRTETA"/>
</dbReference>
<evidence type="ECO:0000313" key="8">
    <source>
        <dbReference type="EMBL" id="TZG28841.1"/>
    </source>
</evidence>
<dbReference type="EMBL" id="VTOU01000001">
    <property type="protein sequence ID" value="TZG28841.1"/>
    <property type="molecule type" value="Genomic_DNA"/>
</dbReference>
<evidence type="ECO:0000256" key="2">
    <source>
        <dbReference type="ARBA" id="ARBA00022448"/>
    </source>
</evidence>
<evidence type="ECO:0000259" key="7">
    <source>
        <dbReference type="PROSITE" id="PS50850"/>
    </source>
</evidence>
<proteinExistence type="predicted"/>
<dbReference type="InterPro" id="IPR001958">
    <property type="entry name" value="Tet-R_TetA/multi-R_MdtG-like"/>
</dbReference>
<sequence length="414" mass="43002">MATQSKGRSAAVFIVATILIDAIGFGIIIPVMPRLVMQLGHVDIATATWIGGWMSAIYAVMQFLCGPLAGNLGDRFGRRPVLLLALGGFTIDYLLMGFAPTLAWLFAGRLIAGVFGASFGPATAALADITPPENRAKSFGLVGAAFGIGFIVGPAIGGLLGEIDARAPFYAAAAFSAANFLFGLFYFPETLAPENRRSFQWRRANPIGALMAAGKLQGVLGLAGILLLWNIASMVYPATWSFFAIARFDWSNGMIGASLAIAGISMTVVQGGILGRVVKRLRERKTAMLGVAVAAVGYLAHAFNPYGSLAFVLVGATALQALVQPSITAMMSQRAPANAQGEMQGFIGSLNAIGAIAGPLLLNPALAYFTSPTAPVHFAGAAFIIAAAFAVAALVALSMAKPMREVDAEKATSP</sequence>
<feature type="transmembrane region" description="Helical" evidence="6">
    <location>
        <begin position="139"/>
        <end position="161"/>
    </location>
</feature>
<feature type="transmembrane region" description="Helical" evidence="6">
    <location>
        <begin position="44"/>
        <end position="69"/>
    </location>
</feature>
<dbReference type="Pfam" id="PF07690">
    <property type="entry name" value="MFS_1"/>
    <property type="match status" value="1"/>
</dbReference>
<evidence type="ECO:0000256" key="1">
    <source>
        <dbReference type="ARBA" id="ARBA00004141"/>
    </source>
</evidence>
<feature type="transmembrane region" description="Helical" evidence="6">
    <location>
        <begin position="207"/>
        <end position="232"/>
    </location>
</feature>
<evidence type="ECO:0000256" key="6">
    <source>
        <dbReference type="SAM" id="Phobius"/>
    </source>
</evidence>
<dbReference type="PANTHER" id="PTHR23504">
    <property type="entry name" value="MAJOR FACILITATOR SUPERFAMILY DOMAIN-CONTAINING PROTEIN 10"/>
    <property type="match status" value="1"/>
</dbReference>
<dbReference type="SUPFAM" id="SSF103473">
    <property type="entry name" value="MFS general substrate transporter"/>
    <property type="match status" value="1"/>
</dbReference>
<feature type="transmembrane region" description="Helical" evidence="6">
    <location>
        <begin position="343"/>
        <end position="362"/>
    </location>
</feature>
<evidence type="ECO:0000256" key="3">
    <source>
        <dbReference type="ARBA" id="ARBA00022692"/>
    </source>
</evidence>
<dbReference type="Proteomes" id="UP000322077">
    <property type="component" value="Unassembled WGS sequence"/>
</dbReference>
<keyword evidence="4 6" id="KW-1133">Transmembrane helix</keyword>
<keyword evidence="9" id="KW-1185">Reference proteome</keyword>
<dbReference type="AlphaFoldDB" id="A0A5D9CFD2"/>
<feature type="transmembrane region" description="Helical" evidence="6">
    <location>
        <begin position="286"/>
        <end position="303"/>
    </location>
</feature>
<dbReference type="InterPro" id="IPR020846">
    <property type="entry name" value="MFS_dom"/>
</dbReference>
<comment type="caution">
    <text evidence="8">The sequence shown here is derived from an EMBL/GenBank/DDBJ whole genome shotgun (WGS) entry which is preliminary data.</text>
</comment>
<evidence type="ECO:0000256" key="4">
    <source>
        <dbReference type="ARBA" id="ARBA00022989"/>
    </source>
</evidence>
<dbReference type="GO" id="GO:0022857">
    <property type="term" value="F:transmembrane transporter activity"/>
    <property type="evidence" value="ECO:0007669"/>
    <property type="project" value="InterPro"/>
</dbReference>
<dbReference type="InterPro" id="IPR011701">
    <property type="entry name" value="MFS"/>
</dbReference>
<protein>
    <submittedName>
        <fullName evidence="8">TCR/Tet family MFS transporter</fullName>
    </submittedName>
</protein>
<feature type="transmembrane region" description="Helical" evidence="6">
    <location>
        <begin position="167"/>
        <end position="187"/>
    </location>
</feature>
<dbReference type="Gene3D" id="1.20.1250.20">
    <property type="entry name" value="MFS general substrate transporter like domains"/>
    <property type="match status" value="1"/>
</dbReference>
<organism evidence="8 9">
    <name type="scientific">Sphingomonas montanisoli</name>
    <dbReference type="NCBI Taxonomy" id="2606412"/>
    <lineage>
        <taxon>Bacteria</taxon>
        <taxon>Pseudomonadati</taxon>
        <taxon>Pseudomonadota</taxon>
        <taxon>Alphaproteobacteria</taxon>
        <taxon>Sphingomonadales</taxon>
        <taxon>Sphingomonadaceae</taxon>
        <taxon>Sphingomonas</taxon>
    </lineage>
</organism>
<reference evidence="8 9" key="1">
    <citation type="submission" date="2019-08" db="EMBL/GenBank/DDBJ databases">
        <authorList>
            <person name="Wang G."/>
            <person name="Xu Z."/>
        </authorList>
    </citation>
    <scope>NUCLEOTIDE SEQUENCE [LARGE SCALE GENOMIC DNA]</scope>
    <source>
        <strain evidence="8 9">ZX</strain>
    </source>
</reference>
<feature type="transmembrane region" description="Helical" evidence="6">
    <location>
        <begin position="309"/>
        <end position="331"/>
    </location>
</feature>
<dbReference type="PROSITE" id="PS50850">
    <property type="entry name" value="MFS"/>
    <property type="match status" value="1"/>
</dbReference>
<feature type="transmembrane region" description="Helical" evidence="6">
    <location>
        <begin position="106"/>
        <end position="127"/>
    </location>
</feature>
<dbReference type="InterPro" id="IPR036259">
    <property type="entry name" value="MFS_trans_sf"/>
</dbReference>
<evidence type="ECO:0000256" key="5">
    <source>
        <dbReference type="ARBA" id="ARBA00023136"/>
    </source>
</evidence>
<accession>A0A5D9CFD2</accession>
<feature type="domain" description="Major facilitator superfamily (MFS) profile" evidence="7">
    <location>
        <begin position="10"/>
        <end position="405"/>
    </location>
</feature>
<dbReference type="RefSeq" id="WP_149520507.1">
    <property type="nucleotide sequence ID" value="NZ_VTOU01000001.1"/>
</dbReference>
<keyword evidence="5 6" id="KW-0472">Membrane</keyword>
<feature type="transmembrane region" description="Helical" evidence="6">
    <location>
        <begin position="12"/>
        <end position="32"/>
    </location>
</feature>
<feature type="transmembrane region" description="Helical" evidence="6">
    <location>
        <begin position="374"/>
        <end position="397"/>
    </location>
</feature>
<dbReference type="GO" id="GO:0016020">
    <property type="term" value="C:membrane"/>
    <property type="evidence" value="ECO:0007669"/>
    <property type="project" value="UniProtKB-SubCell"/>
</dbReference>
<name>A0A5D9CFD2_9SPHN</name>
<dbReference type="PANTHER" id="PTHR23504:SF15">
    <property type="entry name" value="MAJOR FACILITATOR SUPERFAMILY (MFS) PROFILE DOMAIN-CONTAINING PROTEIN"/>
    <property type="match status" value="1"/>
</dbReference>
<comment type="subcellular location">
    <subcellularLocation>
        <location evidence="1">Membrane</location>
        <topology evidence="1">Multi-pass membrane protein</topology>
    </subcellularLocation>
</comment>
<evidence type="ECO:0000313" key="9">
    <source>
        <dbReference type="Proteomes" id="UP000322077"/>
    </source>
</evidence>
<gene>
    <name evidence="8" type="ORF">FYJ91_01480</name>
</gene>
<keyword evidence="2" id="KW-0813">Transport</keyword>
<keyword evidence="3 6" id="KW-0812">Transmembrane</keyword>
<feature type="transmembrane region" description="Helical" evidence="6">
    <location>
        <begin position="81"/>
        <end position="100"/>
    </location>
</feature>
<feature type="transmembrane region" description="Helical" evidence="6">
    <location>
        <begin position="252"/>
        <end position="274"/>
    </location>
</feature>